<accession>A0A3E2BML5</accession>
<name>A0A3E2BML5_9BACT</name>
<feature type="binding site" evidence="5">
    <location>
        <position position="91"/>
    </location>
    <ligand>
        <name>Zn(2+)</name>
        <dbReference type="ChEBI" id="CHEBI:29105"/>
    </ligand>
</feature>
<dbReference type="NCBIfam" id="TIGR00063">
    <property type="entry name" value="folE"/>
    <property type="match status" value="1"/>
</dbReference>
<keyword evidence="5" id="KW-0862">Zinc</keyword>
<keyword evidence="3 5" id="KW-0554">One-carbon metabolism</keyword>
<dbReference type="InterPro" id="IPR020602">
    <property type="entry name" value="GTP_CycHdrlase_I_dom"/>
</dbReference>
<dbReference type="NCBIfam" id="NF006825">
    <property type="entry name" value="PRK09347.1-2"/>
    <property type="match status" value="1"/>
</dbReference>
<organism evidence="7 8">
    <name type="scientific">Candidatus Saccharicenans subterraneus</name>
    <dbReference type="NCBI Taxonomy" id="2508984"/>
    <lineage>
        <taxon>Bacteria</taxon>
        <taxon>Candidatus Aminicenantota</taxon>
        <taxon>Candidatus Aminicenantia</taxon>
        <taxon>Candidatus Aminicenantales</taxon>
        <taxon>Candidatus Saccharicenantaceae</taxon>
        <taxon>Candidatus Saccharicenans</taxon>
    </lineage>
</organism>
<comment type="pathway">
    <text evidence="2 5">Cofactor biosynthesis; 7,8-dihydroneopterin triphosphate biosynthesis; 7,8-dihydroneopterin triphosphate from GTP: step 1/1.</text>
</comment>
<dbReference type="GO" id="GO:0005525">
    <property type="term" value="F:GTP binding"/>
    <property type="evidence" value="ECO:0007669"/>
    <property type="project" value="UniProtKB-KW"/>
</dbReference>
<dbReference type="PROSITE" id="PS00860">
    <property type="entry name" value="GTP_CYCLOHYDROL_1_2"/>
    <property type="match status" value="1"/>
</dbReference>
<dbReference type="EC" id="3.5.4.16" evidence="5"/>
<feature type="domain" description="GTP cyclohydrolase I" evidence="6">
    <location>
        <begin position="19"/>
        <end position="196"/>
    </location>
</feature>
<comment type="catalytic activity">
    <reaction evidence="1 5">
        <text>GTP + H2O = 7,8-dihydroneopterin 3'-triphosphate + formate + H(+)</text>
        <dbReference type="Rhea" id="RHEA:17473"/>
        <dbReference type="ChEBI" id="CHEBI:15377"/>
        <dbReference type="ChEBI" id="CHEBI:15378"/>
        <dbReference type="ChEBI" id="CHEBI:15740"/>
        <dbReference type="ChEBI" id="CHEBI:37565"/>
        <dbReference type="ChEBI" id="CHEBI:58462"/>
        <dbReference type="EC" id="3.5.4.16"/>
    </reaction>
</comment>
<dbReference type="Proteomes" id="UP000257323">
    <property type="component" value="Unassembled WGS sequence"/>
</dbReference>
<evidence type="ECO:0000256" key="1">
    <source>
        <dbReference type="ARBA" id="ARBA00001052"/>
    </source>
</evidence>
<dbReference type="UniPathway" id="UPA00848">
    <property type="reaction ID" value="UER00151"/>
</dbReference>
<dbReference type="GO" id="GO:0008270">
    <property type="term" value="F:zinc ion binding"/>
    <property type="evidence" value="ECO:0007669"/>
    <property type="project" value="UniProtKB-UniRule"/>
</dbReference>
<dbReference type="PANTHER" id="PTHR11109:SF7">
    <property type="entry name" value="GTP CYCLOHYDROLASE 1"/>
    <property type="match status" value="1"/>
</dbReference>
<comment type="similarity">
    <text evidence="5">Belongs to the GTP cyclohydrolase I family.</text>
</comment>
<dbReference type="HAMAP" id="MF_00223">
    <property type="entry name" value="FolE"/>
    <property type="match status" value="1"/>
</dbReference>
<dbReference type="Pfam" id="PF01227">
    <property type="entry name" value="GTP_cyclohydroI"/>
    <property type="match status" value="1"/>
</dbReference>
<feature type="binding site" evidence="5">
    <location>
        <position position="160"/>
    </location>
    <ligand>
        <name>Zn(2+)</name>
        <dbReference type="ChEBI" id="CHEBI:29105"/>
    </ligand>
</feature>
<dbReference type="Gene3D" id="3.30.1130.10">
    <property type="match status" value="1"/>
</dbReference>
<protein>
    <recommendedName>
        <fullName evidence="5">GTP cyclohydrolase 1</fullName>
        <ecNumber evidence="5">3.5.4.16</ecNumber>
    </recommendedName>
    <alternativeName>
        <fullName evidence="5">GTP cyclohydrolase I</fullName>
        <shortName evidence="5">GTP-CH-I</shortName>
    </alternativeName>
</protein>
<dbReference type="FunFam" id="3.30.1130.10:FF:000001">
    <property type="entry name" value="GTP cyclohydrolase 1"/>
    <property type="match status" value="1"/>
</dbReference>
<dbReference type="InterPro" id="IPR043133">
    <property type="entry name" value="GTP-CH-I_C/QueF"/>
</dbReference>
<comment type="caution">
    <text evidence="7">The sequence shown here is derived from an EMBL/GenBank/DDBJ whole genome shotgun (WGS) entry which is preliminary data.</text>
</comment>
<keyword evidence="5" id="KW-0342">GTP-binding</keyword>
<dbReference type="GO" id="GO:0006729">
    <property type="term" value="P:tetrahydrobiopterin biosynthetic process"/>
    <property type="evidence" value="ECO:0007669"/>
    <property type="project" value="TreeGrafter"/>
</dbReference>
<dbReference type="AlphaFoldDB" id="A0A3E2BML5"/>
<feature type="binding site" evidence="5">
    <location>
        <position position="88"/>
    </location>
    <ligand>
        <name>Zn(2+)</name>
        <dbReference type="ChEBI" id="CHEBI:29105"/>
    </ligand>
</feature>
<evidence type="ECO:0000256" key="2">
    <source>
        <dbReference type="ARBA" id="ARBA00005080"/>
    </source>
</evidence>
<reference evidence="7 8" key="1">
    <citation type="submission" date="2018-08" db="EMBL/GenBank/DDBJ databases">
        <title>Genome analysis of the thermophilic bacterium of the candidate phylum Aminicenantes from deep subsurface aquifer revealed its physiology and ecological role.</title>
        <authorList>
            <person name="Kadnikov V.V."/>
            <person name="Mardanov A.V."/>
            <person name="Beletsky A.V."/>
            <person name="Karnachuk O.V."/>
            <person name="Ravin N.V."/>
        </authorList>
    </citation>
    <scope>NUCLEOTIDE SEQUENCE [LARGE SCALE GENOMIC DNA]</scope>
    <source>
        <strain evidence="7">BY38</strain>
    </source>
</reference>
<evidence type="ECO:0000313" key="7">
    <source>
        <dbReference type="EMBL" id="RFT15877.1"/>
    </source>
</evidence>
<dbReference type="InterPro" id="IPR018234">
    <property type="entry name" value="GTP_CycHdrlase_I_CS"/>
</dbReference>
<dbReference type="EMBL" id="QUAH01000006">
    <property type="protein sequence ID" value="RFT15877.1"/>
    <property type="molecule type" value="Genomic_DNA"/>
</dbReference>
<evidence type="ECO:0000256" key="4">
    <source>
        <dbReference type="ARBA" id="ARBA00022801"/>
    </source>
</evidence>
<dbReference type="NCBIfam" id="NF006826">
    <property type="entry name" value="PRK09347.1-3"/>
    <property type="match status" value="1"/>
</dbReference>
<dbReference type="InterPro" id="IPR043134">
    <property type="entry name" value="GTP-CH-I_N"/>
</dbReference>
<keyword evidence="4 5" id="KW-0378">Hydrolase</keyword>
<keyword evidence="5" id="KW-0547">Nucleotide-binding</keyword>
<sequence length="206" mass="22887">MAQKNRKRNQVKKMDLKKIEQGVRLVIEGIGEDPDRPGLKGTPGRVARMMEDILGGTQIDPQADLEVFQDERHDELVLIRNIPLYSFCEHHLLPFAGVAHVAYIPKEGRIIGLSKIARLVDTLARRLQVQERLTKQVADILNATLNPLGVMVVIEAEHLCMSMRGVKKPKAITVTSAVRGSFRNNPATRTEAMMLIKGGIPGGREV</sequence>
<evidence type="ECO:0000256" key="3">
    <source>
        <dbReference type="ARBA" id="ARBA00022563"/>
    </source>
</evidence>
<dbReference type="InterPro" id="IPR001474">
    <property type="entry name" value="GTP_CycHdrlase_I"/>
</dbReference>
<dbReference type="PANTHER" id="PTHR11109">
    <property type="entry name" value="GTP CYCLOHYDROLASE I"/>
    <property type="match status" value="1"/>
</dbReference>
<evidence type="ECO:0000259" key="6">
    <source>
        <dbReference type="Pfam" id="PF01227"/>
    </source>
</evidence>
<evidence type="ECO:0000256" key="5">
    <source>
        <dbReference type="HAMAP-Rule" id="MF_00223"/>
    </source>
</evidence>
<comment type="subunit">
    <text evidence="5">Homopolymer.</text>
</comment>
<dbReference type="Gene3D" id="1.10.286.10">
    <property type="match status" value="1"/>
</dbReference>
<dbReference type="PROSITE" id="PS00859">
    <property type="entry name" value="GTP_CYCLOHYDROL_1_1"/>
    <property type="match status" value="1"/>
</dbReference>
<gene>
    <name evidence="5" type="primary">folE</name>
    <name evidence="7" type="ORF">OP8BY_2275</name>
</gene>
<dbReference type="SUPFAM" id="SSF55620">
    <property type="entry name" value="Tetrahydrobiopterin biosynthesis enzymes-like"/>
    <property type="match status" value="1"/>
</dbReference>
<evidence type="ECO:0000313" key="8">
    <source>
        <dbReference type="Proteomes" id="UP000257323"/>
    </source>
</evidence>
<dbReference type="GO" id="GO:0046654">
    <property type="term" value="P:tetrahydrofolate biosynthetic process"/>
    <property type="evidence" value="ECO:0007669"/>
    <property type="project" value="UniProtKB-UniRule"/>
</dbReference>
<keyword evidence="5" id="KW-0479">Metal-binding</keyword>
<dbReference type="GO" id="GO:0005737">
    <property type="term" value="C:cytoplasm"/>
    <property type="evidence" value="ECO:0007669"/>
    <property type="project" value="TreeGrafter"/>
</dbReference>
<proteinExistence type="inferred from homology"/>
<dbReference type="GO" id="GO:0006730">
    <property type="term" value="P:one-carbon metabolic process"/>
    <property type="evidence" value="ECO:0007669"/>
    <property type="project" value="UniProtKB-UniRule"/>
</dbReference>
<dbReference type="GO" id="GO:0003934">
    <property type="term" value="F:GTP cyclohydrolase I activity"/>
    <property type="evidence" value="ECO:0007669"/>
    <property type="project" value="UniProtKB-UniRule"/>
</dbReference>